<feature type="transmembrane region" description="Helical" evidence="1">
    <location>
        <begin position="376"/>
        <end position="398"/>
    </location>
</feature>
<gene>
    <name evidence="3" type="ORF">Cylst_2204</name>
</gene>
<dbReference type="STRING" id="56107.Cylst_2204"/>
<feature type="transmembrane region" description="Helical" evidence="1">
    <location>
        <begin position="172"/>
        <end position="194"/>
    </location>
</feature>
<organism evidence="3 4">
    <name type="scientific">Cylindrospermum stagnale PCC 7417</name>
    <dbReference type="NCBI Taxonomy" id="56107"/>
    <lineage>
        <taxon>Bacteria</taxon>
        <taxon>Bacillati</taxon>
        <taxon>Cyanobacteriota</taxon>
        <taxon>Cyanophyceae</taxon>
        <taxon>Nostocales</taxon>
        <taxon>Nostocaceae</taxon>
        <taxon>Cylindrospermum</taxon>
    </lineage>
</organism>
<protein>
    <submittedName>
        <fullName evidence="3">Putative acyltransferase</fullName>
    </submittedName>
</protein>
<feature type="transmembrane region" description="Helical" evidence="1">
    <location>
        <begin position="296"/>
        <end position="316"/>
    </location>
</feature>
<dbReference type="Pfam" id="PF01757">
    <property type="entry name" value="Acyl_transf_3"/>
    <property type="match status" value="1"/>
</dbReference>
<evidence type="ECO:0000313" key="3">
    <source>
        <dbReference type="EMBL" id="AFZ24437.1"/>
    </source>
</evidence>
<feature type="transmembrane region" description="Helical" evidence="1">
    <location>
        <begin position="44"/>
        <end position="63"/>
    </location>
</feature>
<dbReference type="RefSeq" id="WP_015207691.1">
    <property type="nucleotide sequence ID" value="NC_019757.1"/>
</dbReference>
<accession>K9WY43</accession>
<name>K9WY43_9NOST</name>
<feature type="transmembrane region" description="Helical" evidence="1">
    <location>
        <begin position="7"/>
        <end position="24"/>
    </location>
</feature>
<reference evidence="3 4" key="1">
    <citation type="submission" date="2012-06" db="EMBL/GenBank/DDBJ databases">
        <title>Finished chromosome of genome of Cylindrospermum stagnale PCC 7417.</title>
        <authorList>
            <consortium name="US DOE Joint Genome Institute"/>
            <person name="Gugger M."/>
            <person name="Coursin T."/>
            <person name="Rippka R."/>
            <person name="Tandeau De Marsac N."/>
            <person name="Huntemann M."/>
            <person name="Wei C.-L."/>
            <person name="Han J."/>
            <person name="Detter J.C."/>
            <person name="Han C."/>
            <person name="Tapia R."/>
            <person name="Chen A."/>
            <person name="Kyrpides N."/>
            <person name="Mavromatis K."/>
            <person name="Markowitz V."/>
            <person name="Szeto E."/>
            <person name="Ivanova N."/>
            <person name="Pagani I."/>
            <person name="Pati A."/>
            <person name="Goodwin L."/>
            <person name="Nordberg H.P."/>
            <person name="Cantor M.N."/>
            <person name="Hua S.X."/>
            <person name="Woyke T."/>
            <person name="Kerfeld C.A."/>
        </authorList>
    </citation>
    <scope>NUCLEOTIDE SEQUENCE [LARGE SCALE GENOMIC DNA]</scope>
    <source>
        <strain evidence="3 4">PCC 7417</strain>
    </source>
</reference>
<feature type="transmembrane region" description="Helical" evidence="1">
    <location>
        <begin position="259"/>
        <end position="276"/>
    </location>
</feature>
<dbReference type="PANTHER" id="PTHR23028:SF53">
    <property type="entry name" value="ACYL_TRANSF_3 DOMAIN-CONTAINING PROTEIN"/>
    <property type="match status" value="1"/>
</dbReference>
<dbReference type="EMBL" id="CP003642">
    <property type="protein sequence ID" value="AFZ24437.1"/>
    <property type="molecule type" value="Genomic_DNA"/>
</dbReference>
<feature type="domain" description="Acyltransferase 3" evidence="2">
    <location>
        <begin position="12"/>
        <end position="391"/>
    </location>
</feature>
<keyword evidence="3" id="KW-0012">Acyltransferase</keyword>
<keyword evidence="1" id="KW-1133">Transmembrane helix</keyword>
<dbReference type="GO" id="GO:0016020">
    <property type="term" value="C:membrane"/>
    <property type="evidence" value="ECO:0007669"/>
    <property type="project" value="TreeGrafter"/>
</dbReference>
<keyword evidence="4" id="KW-1185">Reference proteome</keyword>
<feature type="transmembrane region" description="Helical" evidence="1">
    <location>
        <begin position="337"/>
        <end position="356"/>
    </location>
</feature>
<dbReference type="Proteomes" id="UP000010475">
    <property type="component" value="Chromosome"/>
</dbReference>
<keyword evidence="1" id="KW-0812">Transmembrane</keyword>
<dbReference type="InterPro" id="IPR002656">
    <property type="entry name" value="Acyl_transf_3_dom"/>
</dbReference>
<feature type="transmembrane region" description="Helical" evidence="1">
    <location>
        <begin position="140"/>
        <end position="160"/>
    </location>
</feature>
<dbReference type="AlphaFoldDB" id="K9WY43"/>
<feature type="transmembrane region" description="Helical" evidence="1">
    <location>
        <begin position="93"/>
        <end position="110"/>
    </location>
</feature>
<evidence type="ECO:0000256" key="1">
    <source>
        <dbReference type="SAM" id="Phobius"/>
    </source>
</evidence>
<dbReference type="HOGENOM" id="CLU_005679_1_4_3"/>
<dbReference type="GO" id="GO:0016747">
    <property type="term" value="F:acyltransferase activity, transferring groups other than amino-acyl groups"/>
    <property type="evidence" value="ECO:0007669"/>
    <property type="project" value="InterPro"/>
</dbReference>
<dbReference type="InterPro" id="IPR050879">
    <property type="entry name" value="Acyltransferase_3"/>
</dbReference>
<dbReference type="GO" id="GO:0000271">
    <property type="term" value="P:polysaccharide biosynthetic process"/>
    <property type="evidence" value="ECO:0007669"/>
    <property type="project" value="TreeGrafter"/>
</dbReference>
<dbReference type="PANTHER" id="PTHR23028">
    <property type="entry name" value="ACETYLTRANSFERASE"/>
    <property type="match status" value="1"/>
</dbReference>
<evidence type="ECO:0000259" key="2">
    <source>
        <dbReference type="Pfam" id="PF01757"/>
    </source>
</evidence>
<proteinExistence type="predicted"/>
<dbReference type="OrthoDB" id="572802at2"/>
<dbReference type="KEGG" id="csg:Cylst_2204"/>
<sequence>MKQNNHLDALLALRGFACLMVVILHSNPPRNSIVYRGYDLSWLIFSHGWVAVWIFFVLSGYLMGKAFYANRYTADVPGVINFWRNRLVRIVPLYYFSILILTLFVYPNWLKIENWGYLLRLFTFSYEFSITSQPGMNFNVVFWSLSTEVQFYILVPFIFSYFKQRFSQPKQVYIAGIFIFLMIFIIRCLFWVSLRREISEQFSYVVKYWYTPLLTNLDLFLCGFSVNVWLNSQPFNSPIKNNNKLDKIFYLDRINKKHIAVILIVILYLFTAYYSYHKELANLPEIAGKGIRTATTFFILPPFTALITSFFVWAFESDIYNSLIKNEKLSFSTILRNPFRILEVFGNLSYGIYIWHKPIMENITPIFTSKIPIEAFYARLTATTILSILLATVTYYLVELPCARWKIYQQTEQ</sequence>
<keyword evidence="3" id="KW-0808">Transferase</keyword>
<feature type="transmembrane region" description="Helical" evidence="1">
    <location>
        <begin position="209"/>
        <end position="230"/>
    </location>
</feature>
<evidence type="ECO:0000313" key="4">
    <source>
        <dbReference type="Proteomes" id="UP000010475"/>
    </source>
</evidence>
<keyword evidence="1" id="KW-0472">Membrane</keyword>
<dbReference type="eggNOG" id="COG1835">
    <property type="taxonomic scope" value="Bacteria"/>
</dbReference>